<evidence type="ECO:0000313" key="2">
    <source>
        <dbReference type="Proteomes" id="UP000585272"/>
    </source>
</evidence>
<keyword evidence="2" id="KW-1185">Reference proteome</keyword>
<comment type="caution">
    <text evidence="1">The sequence shown here is derived from an EMBL/GenBank/DDBJ whole genome shotgun (WGS) entry which is preliminary data.</text>
</comment>
<keyword evidence="1" id="KW-0378">Hydrolase</keyword>
<evidence type="ECO:0000313" key="1">
    <source>
        <dbReference type="EMBL" id="MBB4663883.1"/>
    </source>
</evidence>
<organism evidence="1 2">
    <name type="scientific">Conexibacter arvalis</name>
    <dbReference type="NCBI Taxonomy" id="912552"/>
    <lineage>
        <taxon>Bacteria</taxon>
        <taxon>Bacillati</taxon>
        <taxon>Actinomycetota</taxon>
        <taxon>Thermoleophilia</taxon>
        <taxon>Solirubrobacterales</taxon>
        <taxon>Conexibacteraceae</taxon>
        <taxon>Conexibacter</taxon>
    </lineage>
</organism>
<dbReference type="RefSeq" id="WP_246345384.1">
    <property type="nucleotide sequence ID" value="NZ_JACHNU010000005.1"/>
</dbReference>
<dbReference type="Gene3D" id="3.60.15.10">
    <property type="entry name" value="Ribonuclease Z/Hydroxyacylglutathione hydrolase-like"/>
    <property type="match status" value="1"/>
</dbReference>
<dbReference type="AlphaFoldDB" id="A0A840II93"/>
<name>A0A840II93_9ACTN</name>
<accession>A0A840II93</accession>
<reference evidence="1 2" key="1">
    <citation type="submission" date="2020-08" db="EMBL/GenBank/DDBJ databases">
        <title>Genomic Encyclopedia of Archaeal and Bacterial Type Strains, Phase II (KMG-II): from individual species to whole genera.</title>
        <authorList>
            <person name="Goeker M."/>
        </authorList>
    </citation>
    <scope>NUCLEOTIDE SEQUENCE [LARGE SCALE GENOMIC DNA]</scope>
    <source>
        <strain evidence="1 2">DSM 23288</strain>
    </source>
</reference>
<dbReference type="SUPFAM" id="SSF56281">
    <property type="entry name" value="Metallo-hydrolase/oxidoreductase"/>
    <property type="match status" value="1"/>
</dbReference>
<sequence length="227" mass="24386">MARDVAFARVALSVHGFPAEIAHETGSRLGAEARWAAGVRVDRPLAAGDAVTIGGGVFEALHRPGHSESDTVFLDAANGIVISGDHLMRDHASMPMLDRPMDCASGYAEEAARCERLVRYRRSLTASLADLDGFVVPGHGPPFERPREAIASHLAFQDEQARRVLDLFAPGEALSACAVARRLWPRTAFSWPWLSASTIVGLLGRLAADELLVPTPLADGVTGYRPR</sequence>
<dbReference type="GO" id="GO:0016787">
    <property type="term" value="F:hydrolase activity"/>
    <property type="evidence" value="ECO:0007669"/>
    <property type="project" value="UniProtKB-KW"/>
</dbReference>
<dbReference type="Proteomes" id="UP000585272">
    <property type="component" value="Unassembled WGS sequence"/>
</dbReference>
<dbReference type="InterPro" id="IPR036866">
    <property type="entry name" value="RibonucZ/Hydroxyglut_hydro"/>
</dbReference>
<protein>
    <submittedName>
        <fullName evidence="1">Glyoxylase-like metal-dependent hydrolase (Beta-lactamase superfamily II)</fullName>
    </submittedName>
</protein>
<dbReference type="EMBL" id="JACHNU010000005">
    <property type="protein sequence ID" value="MBB4663883.1"/>
    <property type="molecule type" value="Genomic_DNA"/>
</dbReference>
<proteinExistence type="predicted"/>
<gene>
    <name evidence="1" type="ORF">BDZ31_003484</name>
</gene>